<accession>K3YFH4</accession>
<evidence type="ECO:0000313" key="2">
    <source>
        <dbReference type="Proteomes" id="UP000004995"/>
    </source>
</evidence>
<reference evidence="1" key="2">
    <citation type="submission" date="2018-08" db="UniProtKB">
        <authorList>
            <consortium name="EnsemblPlants"/>
        </authorList>
    </citation>
    <scope>IDENTIFICATION</scope>
    <source>
        <strain evidence="1">Yugu1</strain>
    </source>
</reference>
<sequence length="47" mass="5622">MNQLMIHKENKTKKRTDTHDTLKEELMITLSNHCISHCWIYIHVSAQ</sequence>
<reference evidence="2" key="1">
    <citation type="journal article" date="2012" name="Nat. Biotechnol.">
        <title>Reference genome sequence of the model plant Setaria.</title>
        <authorList>
            <person name="Bennetzen J.L."/>
            <person name="Schmutz J."/>
            <person name="Wang H."/>
            <person name="Percifield R."/>
            <person name="Hawkins J."/>
            <person name="Pontaroli A.C."/>
            <person name="Estep M."/>
            <person name="Feng L."/>
            <person name="Vaughn J.N."/>
            <person name="Grimwood J."/>
            <person name="Jenkins J."/>
            <person name="Barry K."/>
            <person name="Lindquist E."/>
            <person name="Hellsten U."/>
            <person name="Deshpande S."/>
            <person name="Wang X."/>
            <person name="Wu X."/>
            <person name="Mitros T."/>
            <person name="Triplett J."/>
            <person name="Yang X."/>
            <person name="Ye C.Y."/>
            <person name="Mauro-Herrera M."/>
            <person name="Wang L."/>
            <person name="Li P."/>
            <person name="Sharma M."/>
            <person name="Sharma R."/>
            <person name="Ronald P.C."/>
            <person name="Panaud O."/>
            <person name="Kellogg E.A."/>
            <person name="Brutnell T.P."/>
            <person name="Doust A.N."/>
            <person name="Tuskan G.A."/>
            <person name="Rokhsar D."/>
            <person name="Devos K.M."/>
        </authorList>
    </citation>
    <scope>NUCLEOTIDE SEQUENCE [LARGE SCALE GENOMIC DNA]</scope>
    <source>
        <strain evidence="2">cv. Yugu1</strain>
    </source>
</reference>
<dbReference type="HOGENOM" id="CLU_3176359_0_0_1"/>
<proteinExistence type="predicted"/>
<name>K3YFH4_SETIT</name>
<protein>
    <submittedName>
        <fullName evidence="1">Uncharacterized protein</fullName>
    </submittedName>
</protein>
<dbReference type="AlphaFoldDB" id="K3YFH4"/>
<dbReference type="Gramene" id="KQK96351">
    <property type="protein sequence ID" value="KQK96351"/>
    <property type="gene ID" value="SETIT_012992mg"/>
</dbReference>
<dbReference type="InParanoid" id="K3YFH4"/>
<organism evidence="1 2">
    <name type="scientific">Setaria italica</name>
    <name type="common">Foxtail millet</name>
    <name type="synonym">Panicum italicum</name>
    <dbReference type="NCBI Taxonomy" id="4555"/>
    <lineage>
        <taxon>Eukaryota</taxon>
        <taxon>Viridiplantae</taxon>
        <taxon>Streptophyta</taxon>
        <taxon>Embryophyta</taxon>
        <taxon>Tracheophyta</taxon>
        <taxon>Spermatophyta</taxon>
        <taxon>Magnoliopsida</taxon>
        <taxon>Liliopsida</taxon>
        <taxon>Poales</taxon>
        <taxon>Poaceae</taxon>
        <taxon>PACMAD clade</taxon>
        <taxon>Panicoideae</taxon>
        <taxon>Panicodae</taxon>
        <taxon>Paniceae</taxon>
        <taxon>Cenchrinae</taxon>
        <taxon>Setaria</taxon>
    </lineage>
</organism>
<dbReference type="Proteomes" id="UP000004995">
    <property type="component" value="Unassembled WGS sequence"/>
</dbReference>
<dbReference type="EnsemblPlants" id="KQK96351">
    <property type="protein sequence ID" value="KQK96351"/>
    <property type="gene ID" value="SETIT_012992mg"/>
</dbReference>
<evidence type="ECO:0000313" key="1">
    <source>
        <dbReference type="EnsemblPlants" id="KQK96351"/>
    </source>
</evidence>
<keyword evidence="2" id="KW-1185">Reference proteome</keyword>
<dbReference type="EMBL" id="AGNK02004097">
    <property type="status" value="NOT_ANNOTATED_CDS"/>
    <property type="molecule type" value="Genomic_DNA"/>
</dbReference>